<evidence type="ECO:0000313" key="1">
    <source>
        <dbReference type="EMBL" id="KOM55313.1"/>
    </source>
</evidence>
<proteinExistence type="predicted"/>
<organism evidence="1 2">
    <name type="scientific">Phaseolus angularis</name>
    <name type="common">Azuki bean</name>
    <name type="synonym">Vigna angularis</name>
    <dbReference type="NCBI Taxonomy" id="3914"/>
    <lineage>
        <taxon>Eukaryota</taxon>
        <taxon>Viridiplantae</taxon>
        <taxon>Streptophyta</taxon>
        <taxon>Embryophyta</taxon>
        <taxon>Tracheophyta</taxon>
        <taxon>Spermatophyta</taxon>
        <taxon>Magnoliopsida</taxon>
        <taxon>eudicotyledons</taxon>
        <taxon>Gunneridae</taxon>
        <taxon>Pentapetalae</taxon>
        <taxon>rosids</taxon>
        <taxon>fabids</taxon>
        <taxon>Fabales</taxon>
        <taxon>Fabaceae</taxon>
        <taxon>Papilionoideae</taxon>
        <taxon>50 kb inversion clade</taxon>
        <taxon>NPAAA clade</taxon>
        <taxon>indigoferoid/millettioid clade</taxon>
        <taxon>Phaseoleae</taxon>
        <taxon>Vigna</taxon>
    </lineage>
</organism>
<reference evidence="2" key="1">
    <citation type="journal article" date="2015" name="Proc. Natl. Acad. Sci. U.S.A.">
        <title>Genome sequencing of adzuki bean (Vigna angularis) provides insight into high starch and low fat accumulation and domestication.</title>
        <authorList>
            <person name="Yang K."/>
            <person name="Tian Z."/>
            <person name="Chen C."/>
            <person name="Luo L."/>
            <person name="Zhao B."/>
            <person name="Wang Z."/>
            <person name="Yu L."/>
            <person name="Li Y."/>
            <person name="Sun Y."/>
            <person name="Li W."/>
            <person name="Chen Y."/>
            <person name="Li Y."/>
            <person name="Zhang Y."/>
            <person name="Ai D."/>
            <person name="Zhao J."/>
            <person name="Shang C."/>
            <person name="Ma Y."/>
            <person name="Wu B."/>
            <person name="Wang M."/>
            <person name="Gao L."/>
            <person name="Sun D."/>
            <person name="Zhang P."/>
            <person name="Guo F."/>
            <person name="Wang W."/>
            <person name="Li Y."/>
            <person name="Wang J."/>
            <person name="Varshney R.K."/>
            <person name="Wang J."/>
            <person name="Ling H.Q."/>
            <person name="Wan P."/>
        </authorList>
    </citation>
    <scope>NUCLEOTIDE SEQUENCE</scope>
    <source>
        <strain evidence="2">cv. Jingnong 6</strain>
    </source>
</reference>
<protein>
    <submittedName>
        <fullName evidence="1">Uncharacterized protein</fullName>
    </submittedName>
</protein>
<dbReference type="Gramene" id="KOM55313">
    <property type="protein sequence ID" value="KOM55313"/>
    <property type="gene ID" value="LR48_Vigan10g120500"/>
</dbReference>
<accession>A0A0L9VJZ6</accession>
<evidence type="ECO:0000313" key="2">
    <source>
        <dbReference type="Proteomes" id="UP000053144"/>
    </source>
</evidence>
<sequence length="75" mass="8091">MVVLLSLGVQIGCSFLKLYGTKVDALIALVESTSVLEEGLQSFSHLEVRLRARCNLKYGLNAVGSAVHMASQLKI</sequence>
<dbReference type="Proteomes" id="UP000053144">
    <property type="component" value="Chromosome 10"/>
</dbReference>
<dbReference type="EMBL" id="CM003380">
    <property type="protein sequence ID" value="KOM55313.1"/>
    <property type="molecule type" value="Genomic_DNA"/>
</dbReference>
<dbReference type="AlphaFoldDB" id="A0A0L9VJZ6"/>
<name>A0A0L9VJZ6_PHAAN</name>
<gene>
    <name evidence="1" type="ORF">LR48_Vigan10g120500</name>
</gene>